<comment type="caution">
    <text evidence="7">The sequence shown here is derived from an EMBL/GenBank/DDBJ whole genome shotgun (WGS) entry which is preliminary data.</text>
</comment>
<gene>
    <name evidence="7" type="ORF">KUF71_025706</name>
</gene>
<reference evidence="7" key="1">
    <citation type="submission" date="2021-07" db="EMBL/GenBank/DDBJ databases">
        <authorList>
            <person name="Catto M.A."/>
            <person name="Jacobson A."/>
            <person name="Kennedy G."/>
            <person name="Labadie P."/>
            <person name="Hunt B.G."/>
            <person name="Srinivasan R."/>
        </authorList>
    </citation>
    <scope>NUCLEOTIDE SEQUENCE</scope>
    <source>
        <strain evidence="7">PL_HMW_Pooled</strain>
        <tissue evidence="7">Head</tissue>
    </source>
</reference>
<evidence type="ECO:0000256" key="1">
    <source>
        <dbReference type="ARBA" id="ARBA00011764"/>
    </source>
</evidence>
<evidence type="ECO:0000313" key="7">
    <source>
        <dbReference type="EMBL" id="KAK3916592.1"/>
    </source>
</evidence>
<evidence type="ECO:0000256" key="5">
    <source>
        <dbReference type="ARBA" id="ARBA00025466"/>
    </source>
</evidence>
<dbReference type="EMBL" id="JAHWGI010000546">
    <property type="protein sequence ID" value="KAK3916592.1"/>
    <property type="molecule type" value="Genomic_DNA"/>
</dbReference>
<evidence type="ECO:0000256" key="2">
    <source>
        <dbReference type="ARBA" id="ARBA00016807"/>
    </source>
</evidence>
<organism evidence="7 8">
    <name type="scientific">Frankliniella fusca</name>
    <dbReference type="NCBI Taxonomy" id="407009"/>
    <lineage>
        <taxon>Eukaryota</taxon>
        <taxon>Metazoa</taxon>
        <taxon>Ecdysozoa</taxon>
        <taxon>Arthropoda</taxon>
        <taxon>Hexapoda</taxon>
        <taxon>Insecta</taxon>
        <taxon>Pterygota</taxon>
        <taxon>Neoptera</taxon>
        <taxon>Paraneoptera</taxon>
        <taxon>Thysanoptera</taxon>
        <taxon>Terebrantia</taxon>
        <taxon>Thripoidea</taxon>
        <taxon>Thripidae</taxon>
        <taxon>Frankliniella</taxon>
    </lineage>
</organism>
<evidence type="ECO:0000313" key="8">
    <source>
        <dbReference type="Proteomes" id="UP001219518"/>
    </source>
</evidence>
<evidence type="ECO:0000256" key="4">
    <source>
        <dbReference type="ARBA" id="ARBA00023163"/>
    </source>
</evidence>
<protein>
    <recommendedName>
        <fullName evidence="2">Regulatory protein zeste</fullName>
    </recommendedName>
</protein>
<comment type="subunit">
    <text evidence="1">Self-associates forming complexes of several hundred monomers.</text>
</comment>
<dbReference type="AlphaFoldDB" id="A0AAE1H846"/>
<feature type="domain" description="Myb/SANT-like DNA-binding" evidence="6">
    <location>
        <begin position="8"/>
        <end position="82"/>
    </location>
</feature>
<dbReference type="InterPro" id="IPR028002">
    <property type="entry name" value="Myb_DNA-bind_5"/>
</dbReference>
<dbReference type="Pfam" id="PF13873">
    <property type="entry name" value="Myb_DNA-bind_5"/>
    <property type="match status" value="1"/>
</dbReference>
<keyword evidence="3" id="KW-0805">Transcription regulation</keyword>
<comment type="function">
    <text evidence="5">Involved in transvection phenomena (= synapsis-dependent gene expression), where the synaptic pairing of chromosomes carrying genes with which zeste interacts influences the expression of these genes. Zeste binds to DNA and stimulates transcription from a nearby promoter.</text>
</comment>
<name>A0AAE1H846_9NEOP</name>
<evidence type="ECO:0000259" key="6">
    <source>
        <dbReference type="Pfam" id="PF13873"/>
    </source>
</evidence>
<proteinExistence type="predicted"/>
<sequence>MADAGNPSEGQWDALIAEISRDDEMLHGLVQGWKPEGKAAIVEKWAKVAKVVNDVTGATAKKNGDQWRNAWNSLKSRARAKYRAVARPLMEKGESPPSPISVLKNPVYQKVIEATGVEAALQSSIKRNSGNAAEMNEDDPQVCGAAEGQDNDGYQVIGAVEGIENLFANLEMDSIAVSPLAGKPIAESQCGVSEIQWKQEPVSDDEVEVVYTQLETKCGVSEIQWKEEPVSDDEVEVVYTQVAKSEETGVEGATRVKAEDSELDMQTCFNQKTKVLHTPPRGSGLTPTSKKTLFPTAVTGGASNKLGDASIRSLINALDRNTAATRDMIAFLKMKK</sequence>
<keyword evidence="8" id="KW-1185">Reference proteome</keyword>
<evidence type="ECO:0000256" key="3">
    <source>
        <dbReference type="ARBA" id="ARBA00023015"/>
    </source>
</evidence>
<accession>A0AAE1H846</accession>
<dbReference type="Proteomes" id="UP001219518">
    <property type="component" value="Unassembled WGS sequence"/>
</dbReference>
<reference evidence="7" key="2">
    <citation type="journal article" date="2023" name="BMC Genomics">
        <title>Pest status, molecular evolution, and epigenetic factors derived from the genome assembly of Frankliniella fusca, a thysanopteran phytovirus vector.</title>
        <authorList>
            <person name="Catto M.A."/>
            <person name="Labadie P.E."/>
            <person name="Jacobson A.L."/>
            <person name="Kennedy G.G."/>
            <person name="Srinivasan R."/>
            <person name="Hunt B.G."/>
        </authorList>
    </citation>
    <scope>NUCLEOTIDE SEQUENCE</scope>
    <source>
        <strain evidence="7">PL_HMW_Pooled</strain>
    </source>
</reference>
<keyword evidence="4" id="KW-0804">Transcription</keyword>